<comment type="caution">
    <text evidence="1">The sequence shown here is derived from an EMBL/GenBank/DDBJ whole genome shotgun (WGS) entry which is preliminary data.</text>
</comment>
<organism evidence="1 2">
    <name type="scientific">Fusarium duplospermum</name>
    <dbReference type="NCBI Taxonomy" id="1325734"/>
    <lineage>
        <taxon>Eukaryota</taxon>
        <taxon>Fungi</taxon>
        <taxon>Dikarya</taxon>
        <taxon>Ascomycota</taxon>
        <taxon>Pezizomycotina</taxon>
        <taxon>Sordariomycetes</taxon>
        <taxon>Hypocreomycetidae</taxon>
        <taxon>Hypocreales</taxon>
        <taxon>Nectriaceae</taxon>
        <taxon>Fusarium</taxon>
        <taxon>Fusarium solani species complex</taxon>
    </lineage>
</organism>
<dbReference type="EMBL" id="NKCI01000084">
    <property type="protein sequence ID" value="RSL57198.1"/>
    <property type="molecule type" value="Genomic_DNA"/>
</dbReference>
<dbReference type="Proteomes" id="UP000288168">
    <property type="component" value="Unassembled WGS sequence"/>
</dbReference>
<sequence length="285" mass="33315">MAHDESDRPIEFGIFSANIQCMMCKFDFVEGEKIVARLNTDCFSEEFVFHGVRRLYSIKRASKPHRLLYYESWPRQLPCEVWRMIASYLVRETAIAVALGQKPVSYLRSYRPSSDSSRPTYTSVIKIDGQPYIQKRRSSPKDIDAMLNSSKDALDKSEFMFQLPLLDRNGDYFAAVDAFGVLRVFPVSRRQRKAWCRNYPAIPGAWWYLMLDYRQIDRYPQCIYWKVPMIDPPTIIDVSTVQELPRSHLLYLRMRFFECNSPDIVGYSVALDHRGNLPTVFVWSG</sequence>
<dbReference type="STRING" id="1325734.A0A428PW08"/>
<keyword evidence="2" id="KW-1185">Reference proteome</keyword>
<accession>A0A428PW08</accession>
<evidence type="ECO:0000313" key="1">
    <source>
        <dbReference type="EMBL" id="RSL57198.1"/>
    </source>
</evidence>
<gene>
    <name evidence="1" type="ORF">CEP54_008419</name>
</gene>
<protein>
    <submittedName>
        <fullName evidence="1">Uncharacterized protein</fullName>
    </submittedName>
</protein>
<reference evidence="1 2" key="1">
    <citation type="submission" date="2017-06" db="EMBL/GenBank/DDBJ databases">
        <title>Comparative genomic analysis of Ambrosia Fusariam Clade fungi.</title>
        <authorList>
            <person name="Stajich J.E."/>
            <person name="Carrillo J."/>
            <person name="Kijimoto T."/>
            <person name="Eskalen A."/>
            <person name="O'Donnell K."/>
            <person name="Kasson M."/>
        </authorList>
    </citation>
    <scope>NUCLEOTIDE SEQUENCE [LARGE SCALE GENOMIC DNA]</scope>
    <source>
        <strain evidence="1 2">NRRL62584</strain>
    </source>
</reference>
<proteinExistence type="predicted"/>
<evidence type="ECO:0000313" key="2">
    <source>
        <dbReference type="Proteomes" id="UP000288168"/>
    </source>
</evidence>
<dbReference type="OrthoDB" id="5153231at2759"/>
<dbReference type="AlphaFoldDB" id="A0A428PW08"/>
<name>A0A428PW08_9HYPO</name>